<dbReference type="Proteomes" id="UP001628220">
    <property type="component" value="Unassembled WGS sequence"/>
</dbReference>
<feature type="transmembrane region" description="Helical" evidence="1">
    <location>
        <begin position="188"/>
        <end position="205"/>
    </location>
</feature>
<evidence type="ECO:0000313" key="3">
    <source>
        <dbReference type="Proteomes" id="UP001628220"/>
    </source>
</evidence>
<comment type="caution">
    <text evidence="2">The sequence shown here is derived from an EMBL/GenBank/DDBJ whole genome shotgun (WGS) entry which is preliminary data.</text>
</comment>
<keyword evidence="1" id="KW-1133">Transmembrane helix</keyword>
<dbReference type="PANTHER" id="PTHR34980:SF2">
    <property type="entry name" value="INNER MEMBRANE PROTEIN YHAH-RELATED"/>
    <property type="match status" value="1"/>
</dbReference>
<gene>
    <name evidence="2" type="ORF">Tsumi_05810</name>
</gene>
<proteinExistence type="predicted"/>
<dbReference type="EMBL" id="BAAFSF010000001">
    <property type="protein sequence ID" value="GAB1251477.1"/>
    <property type="molecule type" value="Genomic_DNA"/>
</dbReference>
<dbReference type="RefSeq" id="WP_411915286.1">
    <property type="nucleotide sequence ID" value="NZ_BAAFSF010000001.1"/>
</dbReference>
<evidence type="ECO:0000313" key="2">
    <source>
        <dbReference type="EMBL" id="GAB1251477.1"/>
    </source>
</evidence>
<dbReference type="PANTHER" id="PTHR34980">
    <property type="entry name" value="INNER MEMBRANE PROTEIN-RELATED-RELATED"/>
    <property type="match status" value="1"/>
</dbReference>
<protein>
    <recommendedName>
        <fullName evidence="4">GYF domain-containing protein</fullName>
    </recommendedName>
</protein>
<evidence type="ECO:0000256" key="1">
    <source>
        <dbReference type="SAM" id="Phobius"/>
    </source>
</evidence>
<organism evidence="2 3">
    <name type="scientific">Porphyromonas miyakawae</name>
    <dbReference type="NCBI Taxonomy" id="3137470"/>
    <lineage>
        <taxon>Bacteria</taxon>
        <taxon>Pseudomonadati</taxon>
        <taxon>Bacteroidota</taxon>
        <taxon>Bacteroidia</taxon>
        <taxon>Bacteroidales</taxon>
        <taxon>Porphyromonadaceae</taxon>
        <taxon>Porphyromonas</taxon>
    </lineage>
</organism>
<feature type="transmembrane region" description="Helical" evidence="1">
    <location>
        <begin position="259"/>
        <end position="279"/>
    </location>
</feature>
<evidence type="ECO:0008006" key="4">
    <source>
        <dbReference type="Google" id="ProtNLM"/>
    </source>
</evidence>
<dbReference type="InterPro" id="IPR008523">
    <property type="entry name" value="DUF805"/>
</dbReference>
<accession>A0ABQ0E198</accession>
<name>A0ABQ0E198_9PORP</name>
<reference evidence="2 3" key="1">
    <citation type="journal article" date="2025" name="Int. J. Syst. Evol. Microbiol.">
        <title>Desulfovibrio falkowii sp. nov., Porphyromonas miyakawae sp. nov., Mediterraneibacter flintii sp. nov. and Owariibacterium komagatae gen. nov., sp. nov., isolated from human faeces.</title>
        <authorList>
            <person name="Hamaguchi T."/>
            <person name="Ohara M."/>
            <person name="Hisatomi A."/>
            <person name="Sekiguchi K."/>
            <person name="Takeda J.I."/>
            <person name="Ueyama J."/>
            <person name="Ito M."/>
            <person name="Nishiwaki H."/>
            <person name="Ogi T."/>
            <person name="Hirayama M."/>
            <person name="Ohkuma M."/>
            <person name="Sakamoto M."/>
            <person name="Ohno K."/>
        </authorList>
    </citation>
    <scope>NUCLEOTIDE SEQUENCE [LARGE SCALE GENOMIC DNA]</scope>
    <source>
        <strain evidence="2 3">13CB11C</strain>
    </source>
</reference>
<feature type="transmembrane region" description="Helical" evidence="1">
    <location>
        <begin position="225"/>
        <end position="247"/>
    </location>
</feature>
<keyword evidence="1" id="KW-0472">Membrane</keyword>
<dbReference type="Pfam" id="PF05656">
    <property type="entry name" value="DUF805"/>
    <property type="match status" value="1"/>
</dbReference>
<sequence>MQPLYYVYQDGIEKGPFTSKGIRALDLRPGTIISTSLNRQKRFPYTEEKIDFNDPEEDNRLYFLAKEGISSASQTIAQLQENREQLCEAEFIWTEGMEQWKELESFPELKALLKPSEKIPPIPHKRPAALPPLPHYNNGGYSSDTSYRANYAQGTPSGATTKSLWEYFWQCISKKYVDFNGRAGRKEYWSFFLFSNVVGAAASMINGTGFLWRITDSAFCSFDEISVFSSLPILISLALLLPSIAVGVRRLHDTNRSGWWMLIGLIPIVGVIILLIYFIQEGAIGPNQYGEDTQRRQ</sequence>
<keyword evidence="1" id="KW-0812">Transmembrane</keyword>
<keyword evidence="3" id="KW-1185">Reference proteome</keyword>